<evidence type="ECO:0000313" key="12">
    <source>
        <dbReference type="EMBL" id="KAL3319781.1"/>
    </source>
</evidence>
<evidence type="ECO:0000256" key="1">
    <source>
        <dbReference type="ARBA" id="ARBA00022527"/>
    </source>
</evidence>
<feature type="domain" description="AGC-kinase C-terminal" evidence="11">
    <location>
        <begin position="379"/>
        <end position="448"/>
    </location>
</feature>
<evidence type="ECO:0000256" key="9">
    <source>
        <dbReference type="SAM" id="MobiDB-lite"/>
    </source>
</evidence>
<dbReference type="InterPro" id="IPR000719">
    <property type="entry name" value="Prot_kinase_dom"/>
</dbReference>
<dbReference type="GO" id="GO:0004674">
    <property type="term" value="F:protein serine/threonine kinase activity"/>
    <property type="evidence" value="ECO:0007669"/>
    <property type="project" value="UniProtKB-KW"/>
</dbReference>
<gene>
    <name evidence="12" type="primary">RPS6KB1_1</name>
    <name evidence="12" type="ORF">Ciccas_001533</name>
</gene>
<dbReference type="SUPFAM" id="SSF56112">
    <property type="entry name" value="Protein kinase-like (PK-like)"/>
    <property type="match status" value="1"/>
</dbReference>
<feature type="region of interest" description="Disordered" evidence="9">
    <location>
        <begin position="478"/>
        <end position="500"/>
    </location>
</feature>
<dbReference type="FunFam" id="1.10.510.10:FF:000008">
    <property type="entry name" value="Non-specific serine/threonine protein kinase"/>
    <property type="match status" value="1"/>
</dbReference>
<keyword evidence="2" id="KW-0597">Phosphoprotein</keyword>
<evidence type="ECO:0000256" key="6">
    <source>
        <dbReference type="ARBA" id="ARBA00022840"/>
    </source>
</evidence>
<reference evidence="12 13" key="1">
    <citation type="submission" date="2024-11" db="EMBL/GenBank/DDBJ databases">
        <title>Adaptive evolution of stress response genes in parasites aligns with host niche diversity.</title>
        <authorList>
            <person name="Hahn C."/>
            <person name="Resl P."/>
        </authorList>
    </citation>
    <scope>NUCLEOTIDE SEQUENCE [LARGE SCALE GENOMIC DNA]</scope>
    <source>
        <strain evidence="12">EGGRZ-B1_66</strain>
        <tissue evidence="12">Body</tissue>
    </source>
</reference>
<name>A0ABD2QM33_9PLAT</name>
<dbReference type="Gene3D" id="1.10.510.10">
    <property type="entry name" value="Transferase(Phosphotransferase) domain 1"/>
    <property type="match status" value="1"/>
</dbReference>
<dbReference type="SMART" id="SM00133">
    <property type="entry name" value="S_TK_X"/>
    <property type="match status" value="1"/>
</dbReference>
<evidence type="ECO:0000256" key="2">
    <source>
        <dbReference type="ARBA" id="ARBA00022553"/>
    </source>
</evidence>
<dbReference type="InterPro" id="IPR017441">
    <property type="entry name" value="Protein_kinase_ATP_BS"/>
</dbReference>
<dbReference type="InterPro" id="IPR008271">
    <property type="entry name" value="Ser/Thr_kinase_AS"/>
</dbReference>
<dbReference type="EMBL" id="JBJKFK010000102">
    <property type="protein sequence ID" value="KAL3319781.1"/>
    <property type="molecule type" value="Genomic_DNA"/>
</dbReference>
<organism evidence="12 13">
    <name type="scientific">Cichlidogyrus casuarinus</name>
    <dbReference type="NCBI Taxonomy" id="1844966"/>
    <lineage>
        <taxon>Eukaryota</taxon>
        <taxon>Metazoa</taxon>
        <taxon>Spiralia</taxon>
        <taxon>Lophotrochozoa</taxon>
        <taxon>Platyhelminthes</taxon>
        <taxon>Monogenea</taxon>
        <taxon>Monopisthocotylea</taxon>
        <taxon>Dactylogyridea</taxon>
        <taxon>Ancyrocephalidae</taxon>
        <taxon>Cichlidogyrus</taxon>
    </lineage>
</organism>
<feature type="binding site" evidence="7">
    <location>
        <position position="122"/>
    </location>
    <ligand>
        <name>ATP</name>
        <dbReference type="ChEBI" id="CHEBI:30616"/>
    </ligand>
</feature>
<evidence type="ECO:0000256" key="8">
    <source>
        <dbReference type="RuleBase" id="RU000304"/>
    </source>
</evidence>
<keyword evidence="1 8" id="KW-0723">Serine/threonine-protein kinase</keyword>
<dbReference type="PROSITE" id="PS00107">
    <property type="entry name" value="PROTEIN_KINASE_ATP"/>
    <property type="match status" value="1"/>
</dbReference>
<evidence type="ECO:0000256" key="7">
    <source>
        <dbReference type="PROSITE-ProRule" id="PRU10141"/>
    </source>
</evidence>
<dbReference type="PROSITE" id="PS50011">
    <property type="entry name" value="PROTEIN_KINASE_DOM"/>
    <property type="match status" value="1"/>
</dbReference>
<dbReference type="PANTHER" id="PTHR24351">
    <property type="entry name" value="RIBOSOMAL PROTEIN S6 KINASE"/>
    <property type="match status" value="1"/>
</dbReference>
<dbReference type="Pfam" id="PF00069">
    <property type="entry name" value="Pkinase"/>
    <property type="match status" value="1"/>
</dbReference>
<dbReference type="SMART" id="SM00220">
    <property type="entry name" value="S_TKc"/>
    <property type="match status" value="1"/>
</dbReference>
<evidence type="ECO:0000256" key="4">
    <source>
        <dbReference type="ARBA" id="ARBA00022741"/>
    </source>
</evidence>
<comment type="similarity">
    <text evidence="8">Belongs to the protein kinase superfamily.</text>
</comment>
<protein>
    <submittedName>
        <fullName evidence="12">Ribosomal protein S6 kinase beta-1</fullName>
    </submittedName>
</protein>
<dbReference type="FunFam" id="3.30.200.20:FF:000042">
    <property type="entry name" value="Aurora kinase A"/>
    <property type="match status" value="1"/>
</dbReference>
<evidence type="ECO:0000259" key="11">
    <source>
        <dbReference type="PROSITE" id="PS51285"/>
    </source>
</evidence>
<accession>A0ABD2QM33</accession>
<dbReference type="Pfam" id="PF00433">
    <property type="entry name" value="Pkinase_C"/>
    <property type="match status" value="1"/>
</dbReference>
<keyword evidence="4 7" id="KW-0547">Nucleotide-binding</keyword>
<evidence type="ECO:0000256" key="3">
    <source>
        <dbReference type="ARBA" id="ARBA00022679"/>
    </source>
</evidence>
<proteinExistence type="inferred from homology"/>
<dbReference type="InterPro" id="IPR017892">
    <property type="entry name" value="Pkinase_C"/>
</dbReference>
<dbReference type="PROSITE" id="PS51285">
    <property type="entry name" value="AGC_KINASE_CTER"/>
    <property type="match status" value="1"/>
</dbReference>
<comment type="caution">
    <text evidence="12">The sequence shown here is derived from an EMBL/GenBank/DDBJ whole genome shotgun (WGS) entry which is preliminary data.</text>
</comment>
<feature type="domain" description="Protein kinase" evidence="10">
    <location>
        <begin position="90"/>
        <end position="348"/>
    </location>
</feature>
<sequence length="500" mass="56793">MDLTIGHYIHNDCDYSGMLMGQKPNRFVESNEIDVDLFEDECVQDQKNDEAKVLETNGLIRAEENKHGCETVEICQKTVNPNQKVGEEDFKILKTIGKGGYGTVFLVQKVKQPLINELFAMKVLKKAKIVCNEKDTSHTISERNILEMLRHPFLVKLYYAFQSHSCLYIVLEYCPGGELFNYLERIVFLKEDAACFYVSEIALAIGHLHNLGIIYRDLKSENILLDKDGHVKLTDFGLSKEGTKTTNTFCGTIDYMAPEIIRCAGHGKEVDWWSLGTLLYDMLSGGPPFYQDKNKTDTAQSILHSTLKYPDSFSPEAVSLIKSLLTRDPKKRLGSERDVEEIKEHQFFVVNVSVWCVGCNCVGCVDFYRNLYILIFVEQNVNWKDVFDRKTKPPFKPILTSATDVSMFDQNFTNLRPSISPADVRTAVPNNLFQGFSYVASSFCDSNLRREDESAASLRSERRKLLFNKSIVQGYTSSPRLSRIMQEPSSSNDIDPSDGL</sequence>
<dbReference type="InterPro" id="IPR011009">
    <property type="entry name" value="Kinase-like_dom_sf"/>
</dbReference>
<keyword evidence="5 12" id="KW-0418">Kinase</keyword>
<dbReference type="Proteomes" id="UP001626550">
    <property type="component" value="Unassembled WGS sequence"/>
</dbReference>
<keyword evidence="13" id="KW-1185">Reference proteome</keyword>
<dbReference type="PROSITE" id="PS00108">
    <property type="entry name" value="PROTEIN_KINASE_ST"/>
    <property type="match status" value="1"/>
</dbReference>
<dbReference type="GO" id="GO:0005524">
    <property type="term" value="F:ATP binding"/>
    <property type="evidence" value="ECO:0007669"/>
    <property type="project" value="UniProtKB-UniRule"/>
</dbReference>
<dbReference type="AlphaFoldDB" id="A0ABD2QM33"/>
<dbReference type="Gene3D" id="3.30.200.20">
    <property type="entry name" value="Phosphorylase Kinase, domain 1"/>
    <property type="match status" value="1"/>
</dbReference>
<evidence type="ECO:0000256" key="5">
    <source>
        <dbReference type="ARBA" id="ARBA00022777"/>
    </source>
</evidence>
<keyword evidence="6 7" id="KW-0067">ATP-binding</keyword>
<evidence type="ECO:0000313" key="13">
    <source>
        <dbReference type="Proteomes" id="UP001626550"/>
    </source>
</evidence>
<keyword evidence="3" id="KW-0808">Transferase</keyword>
<evidence type="ECO:0000259" key="10">
    <source>
        <dbReference type="PROSITE" id="PS50011"/>
    </source>
</evidence>
<dbReference type="InterPro" id="IPR000961">
    <property type="entry name" value="AGC-kinase_C"/>
</dbReference>